<dbReference type="PROSITE" id="PS00061">
    <property type="entry name" value="ADH_SHORT"/>
    <property type="match status" value="1"/>
</dbReference>
<sequence>MSAQTKVALITGASRGIGAAIAQRLSHSGYAVVINYAKQAQAAEALATQLIAAGGQALAVQADVAQMEQVVSLFDQAEQAFGGIDVLVNNAGIMTLAPIAELEQQQIDQQLDINLKGSIYCLQQAANRLRNGGSVVNLSSSVVGLNLESYGVYAASKAAIESLSRIMAKEMRGRNISVNAVAPGPTATELFLKDKPEQLIERLADMNPLQRLASAEDIAAVVNFLVSPDGAWVNGQVLRANGGMV</sequence>
<dbReference type="InterPro" id="IPR002347">
    <property type="entry name" value="SDR_fam"/>
</dbReference>
<dbReference type="EMBL" id="BMDY01000020">
    <property type="protein sequence ID" value="GGB14790.1"/>
    <property type="molecule type" value="Genomic_DNA"/>
</dbReference>
<evidence type="ECO:0000313" key="4">
    <source>
        <dbReference type="EMBL" id="GGB14790.1"/>
    </source>
</evidence>
<feature type="domain" description="Ketoreductase" evidence="3">
    <location>
        <begin position="6"/>
        <end position="184"/>
    </location>
</feature>
<dbReference type="PANTHER" id="PTHR48107:SF7">
    <property type="entry name" value="RE15974P"/>
    <property type="match status" value="1"/>
</dbReference>
<evidence type="ECO:0000313" key="5">
    <source>
        <dbReference type="Proteomes" id="UP000651977"/>
    </source>
</evidence>
<dbReference type="RefSeq" id="WP_055733406.1">
    <property type="nucleotide sequence ID" value="NZ_BMDY01000020.1"/>
</dbReference>
<keyword evidence="2" id="KW-0560">Oxidoreductase</keyword>
<evidence type="ECO:0000256" key="1">
    <source>
        <dbReference type="ARBA" id="ARBA00006484"/>
    </source>
</evidence>
<dbReference type="SMART" id="SM00822">
    <property type="entry name" value="PKS_KR"/>
    <property type="match status" value="1"/>
</dbReference>
<comment type="similarity">
    <text evidence="1">Belongs to the short-chain dehydrogenases/reductases (SDR) family.</text>
</comment>
<dbReference type="PRINTS" id="PR00080">
    <property type="entry name" value="SDRFAMILY"/>
</dbReference>
<evidence type="ECO:0000259" key="3">
    <source>
        <dbReference type="SMART" id="SM00822"/>
    </source>
</evidence>
<proteinExistence type="inferred from homology"/>
<dbReference type="Gene3D" id="3.40.50.720">
    <property type="entry name" value="NAD(P)-binding Rossmann-like Domain"/>
    <property type="match status" value="1"/>
</dbReference>
<dbReference type="SUPFAM" id="SSF51735">
    <property type="entry name" value="NAD(P)-binding Rossmann-fold domains"/>
    <property type="match status" value="1"/>
</dbReference>
<organism evidence="4 5">
    <name type="scientific">Agarivorans gilvus</name>
    <dbReference type="NCBI Taxonomy" id="680279"/>
    <lineage>
        <taxon>Bacteria</taxon>
        <taxon>Pseudomonadati</taxon>
        <taxon>Pseudomonadota</taxon>
        <taxon>Gammaproteobacteria</taxon>
        <taxon>Alteromonadales</taxon>
        <taxon>Alteromonadaceae</taxon>
        <taxon>Agarivorans</taxon>
    </lineage>
</organism>
<protein>
    <submittedName>
        <fullName evidence="4">3-ketoacyl-ACP reductase</fullName>
    </submittedName>
</protein>
<dbReference type="PRINTS" id="PR00081">
    <property type="entry name" value="GDHRDH"/>
</dbReference>
<reference evidence="5" key="1">
    <citation type="journal article" date="2019" name="Int. J. Syst. Evol. Microbiol.">
        <title>The Global Catalogue of Microorganisms (GCM) 10K type strain sequencing project: providing services to taxonomists for standard genome sequencing and annotation.</title>
        <authorList>
            <consortium name="The Broad Institute Genomics Platform"/>
            <consortium name="The Broad Institute Genome Sequencing Center for Infectious Disease"/>
            <person name="Wu L."/>
            <person name="Ma J."/>
        </authorList>
    </citation>
    <scope>NUCLEOTIDE SEQUENCE [LARGE SCALE GENOMIC DNA]</scope>
    <source>
        <strain evidence="5">CGMCC 1.10131</strain>
    </source>
</reference>
<gene>
    <name evidence="4" type="ORF">GCM10007414_30280</name>
</gene>
<dbReference type="InterPro" id="IPR020904">
    <property type="entry name" value="Sc_DH/Rdtase_CS"/>
</dbReference>
<dbReference type="Pfam" id="PF13561">
    <property type="entry name" value="adh_short_C2"/>
    <property type="match status" value="1"/>
</dbReference>
<name>A0ABQ1I4M9_9ALTE</name>
<dbReference type="InterPro" id="IPR057326">
    <property type="entry name" value="KR_dom"/>
</dbReference>
<accession>A0ABQ1I4M9</accession>
<dbReference type="InterPro" id="IPR036291">
    <property type="entry name" value="NAD(P)-bd_dom_sf"/>
</dbReference>
<keyword evidence="5" id="KW-1185">Reference proteome</keyword>
<evidence type="ECO:0000256" key="2">
    <source>
        <dbReference type="ARBA" id="ARBA00023002"/>
    </source>
</evidence>
<dbReference type="PANTHER" id="PTHR48107">
    <property type="entry name" value="NADPH-DEPENDENT ALDEHYDE REDUCTASE-LIKE PROTEIN, CHLOROPLASTIC-RELATED"/>
    <property type="match status" value="1"/>
</dbReference>
<dbReference type="Proteomes" id="UP000651977">
    <property type="component" value="Unassembled WGS sequence"/>
</dbReference>
<comment type="caution">
    <text evidence="4">The sequence shown here is derived from an EMBL/GenBank/DDBJ whole genome shotgun (WGS) entry which is preliminary data.</text>
</comment>